<reference evidence="2" key="1">
    <citation type="submission" date="2024-06" db="UniProtKB">
        <authorList>
            <consortium name="Ensembl"/>
        </authorList>
    </citation>
    <scope>IDENTIFICATION</scope>
</reference>
<proteinExistence type="predicted"/>
<dbReference type="HOGENOM" id="CLU_1414751_0_0_1"/>
<protein>
    <submittedName>
        <fullName evidence="2">Uncharacterized protein</fullName>
    </submittedName>
</protein>
<accession>M3Y0M7</accession>
<evidence type="ECO:0000256" key="1">
    <source>
        <dbReference type="SAM" id="MobiDB-lite"/>
    </source>
</evidence>
<sequence length="192" mass="20593">MTRDPPWTERWRPRVLPLPRAHCALCPPAPGDARALCSWLCHTFTNALPPRTPCRPQAQLPQRQVTARRDTRWPAVPSSLALSAPGSGTPPQASGQQFLEKPGHPVCGVKGPCSPCDHVPGTVAGKESGGRECPGEAVPAWDPSTQHGPWSPRVLSNRGSDRLGICPLGAPALVPWRFSCRVPSGCFWLAAP</sequence>
<dbReference type="AlphaFoldDB" id="M3Y0M7"/>
<dbReference type="Ensembl" id="ENSMPUT00000004962.1">
    <property type="protein sequence ID" value="ENSMPUP00000004878.1"/>
    <property type="gene ID" value="ENSMPUG00000004918.1"/>
</dbReference>
<evidence type="ECO:0000313" key="2">
    <source>
        <dbReference type="Ensembl" id="ENSMPUP00000004878.1"/>
    </source>
</evidence>
<dbReference type="InParanoid" id="M3Y0M7"/>
<name>M3Y0M7_MUSPF</name>
<feature type="region of interest" description="Disordered" evidence="1">
    <location>
        <begin position="127"/>
        <end position="152"/>
    </location>
</feature>
<organism evidence="2">
    <name type="scientific">Mustela putorius furo</name>
    <name type="common">European domestic ferret</name>
    <name type="synonym">Mustela furo</name>
    <dbReference type="NCBI Taxonomy" id="9669"/>
    <lineage>
        <taxon>Eukaryota</taxon>
        <taxon>Metazoa</taxon>
        <taxon>Chordata</taxon>
        <taxon>Craniata</taxon>
        <taxon>Vertebrata</taxon>
        <taxon>Euteleostomi</taxon>
        <taxon>Mammalia</taxon>
        <taxon>Eutheria</taxon>
        <taxon>Laurasiatheria</taxon>
        <taxon>Carnivora</taxon>
        <taxon>Caniformia</taxon>
        <taxon>Musteloidea</taxon>
        <taxon>Mustelidae</taxon>
        <taxon>Mustelinae</taxon>
        <taxon>Mustela</taxon>
    </lineage>
</organism>
<feature type="region of interest" description="Disordered" evidence="1">
    <location>
        <begin position="78"/>
        <end position="97"/>
    </location>
</feature>
<dbReference type="EMBL" id="AEYP01049442">
    <property type="status" value="NOT_ANNOTATED_CDS"/>
    <property type="molecule type" value="Genomic_DNA"/>
</dbReference>